<name>A0A0B6YNK6_9EUPU</name>
<feature type="non-terminal residue" evidence="2">
    <location>
        <position position="1"/>
    </location>
</feature>
<evidence type="ECO:0000313" key="2">
    <source>
        <dbReference type="EMBL" id="CEK57757.1"/>
    </source>
</evidence>
<gene>
    <name evidence="2" type="primary">ORF30994</name>
</gene>
<evidence type="ECO:0000256" key="1">
    <source>
        <dbReference type="SAM" id="Coils"/>
    </source>
</evidence>
<feature type="coiled-coil region" evidence="1">
    <location>
        <begin position="11"/>
        <end position="56"/>
    </location>
</feature>
<accession>A0A0B6YNK6</accession>
<sequence>VQQNKLGLNEIQNLRDLLQRMKLDNEALKAEREMMIEAHQNRIEDLRESFKNKMAEADNWPQKLQAAVAAEKTRHLAEMKALEDGLKHNFVLELQIEKDKYNELLKKVSSTREG</sequence>
<protein>
    <submittedName>
        <fullName evidence="2">Uncharacterized protein</fullName>
    </submittedName>
</protein>
<keyword evidence="1" id="KW-0175">Coiled coil</keyword>
<reference evidence="2" key="1">
    <citation type="submission" date="2014-12" db="EMBL/GenBank/DDBJ databases">
        <title>Insight into the proteome of Arion vulgaris.</title>
        <authorList>
            <person name="Aradska J."/>
            <person name="Bulat T."/>
            <person name="Smidak R."/>
            <person name="Sarate P."/>
            <person name="Gangsoo J."/>
            <person name="Sialana F."/>
            <person name="Bilban M."/>
            <person name="Lubec G."/>
        </authorList>
    </citation>
    <scope>NUCLEOTIDE SEQUENCE</scope>
    <source>
        <tissue evidence="2">Skin</tissue>
    </source>
</reference>
<organism evidence="2">
    <name type="scientific">Arion vulgaris</name>
    <dbReference type="NCBI Taxonomy" id="1028688"/>
    <lineage>
        <taxon>Eukaryota</taxon>
        <taxon>Metazoa</taxon>
        <taxon>Spiralia</taxon>
        <taxon>Lophotrochozoa</taxon>
        <taxon>Mollusca</taxon>
        <taxon>Gastropoda</taxon>
        <taxon>Heterobranchia</taxon>
        <taxon>Euthyneura</taxon>
        <taxon>Panpulmonata</taxon>
        <taxon>Eupulmonata</taxon>
        <taxon>Stylommatophora</taxon>
        <taxon>Helicina</taxon>
        <taxon>Arionoidea</taxon>
        <taxon>Arionidae</taxon>
        <taxon>Arion</taxon>
    </lineage>
</organism>
<dbReference type="EMBL" id="HACG01010892">
    <property type="protein sequence ID" value="CEK57757.1"/>
    <property type="molecule type" value="Transcribed_RNA"/>
</dbReference>
<proteinExistence type="predicted"/>
<dbReference type="AlphaFoldDB" id="A0A0B6YNK6"/>